<gene>
    <name evidence="3" type="primary">CSON001768</name>
</gene>
<keyword evidence="1" id="KW-0732">Signal</keyword>
<accession>A0A336LR84</accession>
<name>A0A336LR84_CULSO</name>
<feature type="chain" id="PRO_5036062289" evidence="1">
    <location>
        <begin position="24"/>
        <end position="491"/>
    </location>
</feature>
<sequence length="491" mass="56911">MWFFQFITIFLIIFFSVFDLTACEEKKFHNVDLVTDIGRFREASKIGFSDISFNLAKYFERLVDKKKYDTHLKSDFKNEIISAVENLEKYFKVLSNKKTKIIIDKITEFHALVKNALKSPKQKLSDFIKKTQGVLLQKKEVKSVEHSLSQLIEIIQKYKNNEKCGLHSAGREILSTFVLQQAFAALKLNQSKQKSQEFINFMKKIDYSLKVISLNGTKETFACTPKEGFRAKKNNKFVTLMKKVEKIYVGKMKATEGNVITGARFRHIDDILYIQIKERKLLPFGVTSKPIKEKLDNESYTMIPEIKKNSENLENVSYLNCKFLLTKHLLAPDQVLVGVQLKIFKENDKCYIGLVATGKKVDLLTAEFHKYERQYYFARSNFSVSHTYLFRSKHIKEEHLIGDEAHALSVSFVPSPRSIRVLPCFDLQKVESVVPMAQNGIEVVLSRKANRPGFLRLRLISLDIAKHLGAFMKMDKYSEYYQLEKYSDISI</sequence>
<dbReference type="VEuPathDB" id="VectorBase:CSON001768"/>
<dbReference type="EMBL" id="UFQS01000127">
    <property type="protein sequence ID" value="SSX00152.1"/>
    <property type="molecule type" value="Genomic_DNA"/>
</dbReference>
<dbReference type="AlphaFoldDB" id="A0A336LR84"/>
<feature type="signal peptide" evidence="1">
    <location>
        <begin position="1"/>
        <end position="23"/>
    </location>
</feature>
<evidence type="ECO:0000313" key="2">
    <source>
        <dbReference type="EMBL" id="SSX00152.1"/>
    </source>
</evidence>
<proteinExistence type="predicted"/>
<evidence type="ECO:0000256" key="1">
    <source>
        <dbReference type="SAM" id="SignalP"/>
    </source>
</evidence>
<organism evidence="3">
    <name type="scientific">Culicoides sonorensis</name>
    <name type="common">Biting midge</name>
    <dbReference type="NCBI Taxonomy" id="179676"/>
    <lineage>
        <taxon>Eukaryota</taxon>
        <taxon>Metazoa</taxon>
        <taxon>Ecdysozoa</taxon>
        <taxon>Arthropoda</taxon>
        <taxon>Hexapoda</taxon>
        <taxon>Insecta</taxon>
        <taxon>Pterygota</taxon>
        <taxon>Neoptera</taxon>
        <taxon>Endopterygota</taxon>
        <taxon>Diptera</taxon>
        <taxon>Nematocera</taxon>
        <taxon>Chironomoidea</taxon>
        <taxon>Ceratopogonidae</taxon>
        <taxon>Ceratopogoninae</taxon>
        <taxon>Culicoides</taxon>
        <taxon>Monoculicoides</taxon>
    </lineage>
</organism>
<reference evidence="2" key="1">
    <citation type="submission" date="2018-04" db="EMBL/GenBank/DDBJ databases">
        <authorList>
            <person name="Go L.Y."/>
            <person name="Mitchell J.A."/>
        </authorList>
    </citation>
    <scope>NUCLEOTIDE SEQUENCE</scope>
    <source>
        <tissue evidence="2">Whole organism</tissue>
    </source>
</reference>
<evidence type="ECO:0000313" key="3">
    <source>
        <dbReference type="EMBL" id="SSX20532.1"/>
    </source>
</evidence>
<reference evidence="3" key="2">
    <citation type="submission" date="2018-07" db="EMBL/GenBank/DDBJ databases">
        <authorList>
            <person name="Quirk P.G."/>
            <person name="Krulwich T.A."/>
        </authorList>
    </citation>
    <scope>NUCLEOTIDE SEQUENCE</scope>
</reference>
<protein>
    <submittedName>
        <fullName evidence="3">CSON001768 protein</fullName>
    </submittedName>
</protein>
<dbReference type="EMBL" id="UFQT01000127">
    <property type="protein sequence ID" value="SSX20532.1"/>
    <property type="molecule type" value="Genomic_DNA"/>
</dbReference>